<feature type="domain" description="Abnormal cell migration protein 18-like fibronectin type I" evidence="1">
    <location>
        <begin position="28"/>
        <end position="66"/>
    </location>
</feature>
<dbReference type="Pfam" id="PF23003">
    <property type="entry name" value="Fn1_2"/>
    <property type="match status" value="2"/>
</dbReference>
<organism evidence="2 3">
    <name type="scientific">Ditylenchus dipsaci</name>
    <dbReference type="NCBI Taxonomy" id="166011"/>
    <lineage>
        <taxon>Eukaryota</taxon>
        <taxon>Metazoa</taxon>
        <taxon>Ecdysozoa</taxon>
        <taxon>Nematoda</taxon>
        <taxon>Chromadorea</taxon>
        <taxon>Rhabditida</taxon>
        <taxon>Tylenchina</taxon>
        <taxon>Tylenchomorpha</taxon>
        <taxon>Sphaerularioidea</taxon>
        <taxon>Anguinidae</taxon>
        <taxon>Anguininae</taxon>
        <taxon>Ditylenchus</taxon>
    </lineage>
</organism>
<reference evidence="3" key="1">
    <citation type="submission" date="2022-11" db="UniProtKB">
        <authorList>
            <consortium name="WormBaseParasite"/>
        </authorList>
    </citation>
    <scope>IDENTIFICATION</scope>
</reference>
<proteinExistence type="predicted"/>
<dbReference type="InterPro" id="IPR055119">
    <property type="entry name" value="Mig18_Fn1"/>
</dbReference>
<evidence type="ECO:0000313" key="3">
    <source>
        <dbReference type="WBParaSite" id="jg3677"/>
    </source>
</evidence>
<accession>A0A915EBZ2</accession>
<dbReference type="Proteomes" id="UP000887574">
    <property type="component" value="Unplaced"/>
</dbReference>
<sequence>MMKEITNAIAYENLEEGCLPISDSFNGQKMQEEGCFIDNQSSRLRIGENFDLGNHTYQCQKRFNGMVQMCAIGCIYNGNHFKIGEQYMDGEFVFYCKGGKNGKICQRICIGCQVGDQRLYNGDRYRKENTAFQCVVRPNRSLHKPVACVTEGGIERVVGCKWRTTTKDSKVEQTCVVRKGRSLIETTGCVFTHKGYDRFFLYPGTYTLWSEFMDGEKMGVKCGDANDQKSAPLLETFSLAEMEQKTAGLKYDQPRG</sequence>
<dbReference type="WBParaSite" id="jg3677">
    <property type="protein sequence ID" value="jg3677"/>
    <property type="gene ID" value="jg3677"/>
</dbReference>
<name>A0A915EBZ2_9BILA</name>
<evidence type="ECO:0000313" key="2">
    <source>
        <dbReference type="Proteomes" id="UP000887574"/>
    </source>
</evidence>
<protein>
    <recommendedName>
        <fullName evidence="1">Abnormal cell migration protein 18-like fibronectin type I domain-containing protein</fullName>
    </recommendedName>
</protein>
<feature type="domain" description="Abnormal cell migration protein 18-like fibronectin type I" evidence="1">
    <location>
        <begin position="73"/>
        <end position="140"/>
    </location>
</feature>
<keyword evidence="2" id="KW-1185">Reference proteome</keyword>
<dbReference type="AlphaFoldDB" id="A0A915EBZ2"/>
<evidence type="ECO:0000259" key="1">
    <source>
        <dbReference type="Pfam" id="PF23003"/>
    </source>
</evidence>